<keyword evidence="1" id="KW-0472">Membrane</keyword>
<protein>
    <submittedName>
        <fullName evidence="3">Uncharacterized protein</fullName>
    </submittedName>
</protein>
<dbReference type="EMBL" id="DTCM01000095">
    <property type="protein sequence ID" value="HGL41584.1"/>
    <property type="molecule type" value="Genomic_DNA"/>
</dbReference>
<gene>
    <name evidence="4" type="ORF">ENM30_02080</name>
    <name evidence="3" type="ORF">ENT82_04235</name>
    <name evidence="2" type="ORF">ENU43_07990</name>
</gene>
<feature type="transmembrane region" description="Helical" evidence="1">
    <location>
        <begin position="37"/>
        <end position="60"/>
    </location>
</feature>
<dbReference type="EMBL" id="DTAD01000040">
    <property type="protein sequence ID" value="HGN90321.1"/>
    <property type="molecule type" value="Genomic_DNA"/>
</dbReference>
<proteinExistence type="predicted"/>
<sequence>MSKTYRTLLMLGSCLASATATTALFIAAATLIGTYTFLDIAIGSVWFFTISFIVSMPLLLPRLKRKLGG</sequence>
<evidence type="ECO:0000313" key="4">
    <source>
        <dbReference type="EMBL" id="HHN52081.1"/>
    </source>
</evidence>
<evidence type="ECO:0000313" key="3">
    <source>
        <dbReference type="EMBL" id="HGN90321.1"/>
    </source>
</evidence>
<dbReference type="EMBL" id="DRXG01000040">
    <property type="protein sequence ID" value="HHN52081.1"/>
    <property type="molecule type" value="Genomic_DNA"/>
</dbReference>
<dbReference type="AlphaFoldDB" id="A0A7C4E1Z0"/>
<keyword evidence="1" id="KW-1133">Transmembrane helix</keyword>
<evidence type="ECO:0000256" key="1">
    <source>
        <dbReference type="SAM" id="Phobius"/>
    </source>
</evidence>
<organism evidence="3">
    <name type="scientific">Caldiarchaeum subterraneum</name>
    <dbReference type="NCBI Taxonomy" id="311458"/>
    <lineage>
        <taxon>Archaea</taxon>
        <taxon>Nitrososphaerota</taxon>
        <taxon>Candidatus Caldarchaeales</taxon>
        <taxon>Candidatus Caldarchaeaceae</taxon>
        <taxon>Candidatus Caldarchaeum</taxon>
    </lineage>
</organism>
<keyword evidence="1" id="KW-0812">Transmembrane</keyword>
<comment type="caution">
    <text evidence="3">The sequence shown here is derived from an EMBL/GenBank/DDBJ whole genome shotgun (WGS) entry which is preliminary data.</text>
</comment>
<reference evidence="3" key="1">
    <citation type="journal article" date="2020" name="mSystems">
        <title>Genome- and Community-Level Interaction Insights into Carbon Utilization and Element Cycling Functions of Hydrothermarchaeota in Hydrothermal Sediment.</title>
        <authorList>
            <person name="Zhou Z."/>
            <person name="Liu Y."/>
            <person name="Xu W."/>
            <person name="Pan J."/>
            <person name="Luo Z.H."/>
            <person name="Li M."/>
        </authorList>
    </citation>
    <scope>NUCLEOTIDE SEQUENCE [LARGE SCALE GENOMIC DNA]</scope>
    <source>
        <strain evidence="4">SpSt-1073</strain>
        <strain evidence="3">SpSt-613</strain>
        <strain evidence="2">SpSt-669</strain>
    </source>
</reference>
<name>A0A7C4E1Z0_CALS0</name>
<accession>A0A7C4E1Z0</accession>
<evidence type="ECO:0000313" key="2">
    <source>
        <dbReference type="EMBL" id="HGL41584.1"/>
    </source>
</evidence>